<dbReference type="GO" id="GO:0031267">
    <property type="term" value="F:small GTPase binding"/>
    <property type="evidence" value="ECO:0007669"/>
    <property type="project" value="TreeGrafter"/>
</dbReference>
<evidence type="ECO:0000313" key="5">
    <source>
        <dbReference type="EMBL" id="ORX62120.1"/>
    </source>
</evidence>
<dbReference type="PANTHER" id="PTHR47219:SF9">
    <property type="entry name" value="GTPASE ACTIVATING PROTEIN AND CENTROSOME-ASSOCIATED, ISOFORM B"/>
    <property type="match status" value="1"/>
</dbReference>
<feature type="region of interest" description="Disordered" evidence="1">
    <location>
        <begin position="987"/>
        <end position="1009"/>
    </location>
</feature>
<feature type="domain" description="Rab-GAP TBC" evidence="3">
    <location>
        <begin position="588"/>
        <end position="773"/>
    </location>
</feature>
<name>A0A1X2GVS5_9FUNG</name>
<dbReference type="InterPro" id="IPR050302">
    <property type="entry name" value="Rab_GAP_TBC_domain"/>
</dbReference>
<dbReference type="InterPro" id="IPR000719">
    <property type="entry name" value="Prot_kinase_dom"/>
</dbReference>
<feature type="compositionally biased region" description="Basic and acidic residues" evidence="1">
    <location>
        <begin position="441"/>
        <end position="453"/>
    </location>
</feature>
<feature type="region of interest" description="Disordered" evidence="1">
    <location>
        <begin position="835"/>
        <end position="856"/>
    </location>
</feature>
<proteinExistence type="predicted"/>
<evidence type="ECO:0000259" key="3">
    <source>
        <dbReference type="PROSITE" id="PS50086"/>
    </source>
</evidence>
<dbReference type="FunFam" id="1.10.8.270:FF:000044">
    <property type="entry name" value="TBC Kinase homolog"/>
    <property type="match status" value="1"/>
</dbReference>
<dbReference type="InterPro" id="IPR001763">
    <property type="entry name" value="Rhodanese-like_dom"/>
</dbReference>
<evidence type="ECO:0008006" key="7">
    <source>
        <dbReference type="Google" id="ProtNLM"/>
    </source>
</evidence>
<dbReference type="GO" id="GO:0004672">
    <property type="term" value="F:protein kinase activity"/>
    <property type="evidence" value="ECO:0007669"/>
    <property type="project" value="InterPro"/>
</dbReference>
<keyword evidence="6" id="KW-1185">Reference proteome</keyword>
<comment type="caution">
    <text evidence="5">The sequence shown here is derived from an EMBL/GenBank/DDBJ whole genome shotgun (WGS) entry which is preliminary data.</text>
</comment>
<dbReference type="PROSITE" id="PS50206">
    <property type="entry name" value="RHODANESE_3"/>
    <property type="match status" value="1"/>
</dbReference>
<feature type="region of interest" description="Disordered" evidence="1">
    <location>
        <begin position="484"/>
        <end position="541"/>
    </location>
</feature>
<feature type="region of interest" description="Disordered" evidence="1">
    <location>
        <begin position="433"/>
        <end position="463"/>
    </location>
</feature>
<evidence type="ECO:0000256" key="1">
    <source>
        <dbReference type="SAM" id="MobiDB-lite"/>
    </source>
</evidence>
<accession>A0A1X2GVS5</accession>
<protein>
    <recommendedName>
        <fullName evidence="7">TBC-domain-containing protein</fullName>
    </recommendedName>
</protein>
<dbReference type="Pfam" id="PF00069">
    <property type="entry name" value="Pkinase"/>
    <property type="match status" value="1"/>
</dbReference>
<dbReference type="PROSITE" id="PS50086">
    <property type="entry name" value="TBC_RABGAP"/>
    <property type="match status" value="1"/>
</dbReference>
<dbReference type="SUPFAM" id="SSF56112">
    <property type="entry name" value="Protein kinase-like (PK-like)"/>
    <property type="match status" value="1"/>
</dbReference>
<dbReference type="OrthoDB" id="1668230at2759"/>
<dbReference type="PROSITE" id="PS50011">
    <property type="entry name" value="PROTEIN_KINASE_DOM"/>
    <property type="match status" value="1"/>
</dbReference>
<feature type="domain" description="Protein kinase" evidence="2">
    <location>
        <begin position="1"/>
        <end position="287"/>
    </location>
</feature>
<dbReference type="InterPro" id="IPR011009">
    <property type="entry name" value="Kinase-like_dom_sf"/>
</dbReference>
<dbReference type="SUPFAM" id="SSF47923">
    <property type="entry name" value="Ypt/Rab-GAP domain of gyp1p"/>
    <property type="match status" value="2"/>
</dbReference>
<dbReference type="Gene3D" id="1.10.8.270">
    <property type="entry name" value="putative rabgap domain of human tbc1 domain family member 14 like domains"/>
    <property type="match status" value="1"/>
</dbReference>
<dbReference type="AlphaFoldDB" id="A0A1X2GVS5"/>
<dbReference type="Gene3D" id="1.10.472.80">
    <property type="entry name" value="Ypt/Rab-GAP domain of gyp1p, domain 3"/>
    <property type="match status" value="1"/>
</dbReference>
<evidence type="ECO:0000313" key="6">
    <source>
        <dbReference type="Proteomes" id="UP000242146"/>
    </source>
</evidence>
<dbReference type="EMBL" id="MCGT01000002">
    <property type="protein sequence ID" value="ORX62120.1"/>
    <property type="molecule type" value="Genomic_DNA"/>
</dbReference>
<dbReference type="Gene3D" id="1.10.510.10">
    <property type="entry name" value="Transferase(Phosphotransferase) domain 1"/>
    <property type="match status" value="1"/>
</dbReference>
<reference evidence="5 6" key="1">
    <citation type="submission" date="2016-07" db="EMBL/GenBank/DDBJ databases">
        <title>Pervasive Adenine N6-methylation of Active Genes in Fungi.</title>
        <authorList>
            <consortium name="DOE Joint Genome Institute"/>
            <person name="Mondo S.J."/>
            <person name="Dannebaum R.O."/>
            <person name="Kuo R.C."/>
            <person name="Labutti K."/>
            <person name="Haridas S."/>
            <person name="Kuo A."/>
            <person name="Salamov A."/>
            <person name="Ahrendt S.R."/>
            <person name="Lipzen A."/>
            <person name="Sullivan W."/>
            <person name="Andreopoulos W.B."/>
            <person name="Clum A."/>
            <person name="Lindquist E."/>
            <person name="Daum C."/>
            <person name="Ramamoorthy G.K."/>
            <person name="Gryganskyi A."/>
            <person name="Culley D."/>
            <person name="Magnuson J.K."/>
            <person name="James T.Y."/>
            <person name="O'Malley M.A."/>
            <person name="Stajich J.E."/>
            <person name="Spatafora J.W."/>
            <person name="Visel A."/>
            <person name="Grigoriev I.V."/>
        </authorList>
    </citation>
    <scope>NUCLEOTIDE SEQUENCE [LARGE SCALE GENOMIC DNA]</scope>
    <source>
        <strain evidence="5 6">NRRL 3301</strain>
    </source>
</reference>
<dbReference type="Pfam" id="PF00566">
    <property type="entry name" value="RabGAP-TBC"/>
    <property type="match status" value="1"/>
</dbReference>
<dbReference type="STRING" id="101127.A0A1X2GVS5"/>
<dbReference type="GO" id="GO:0005524">
    <property type="term" value="F:ATP binding"/>
    <property type="evidence" value="ECO:0007669"/>
    <property type="project" value="InterPro"/>
</dbReference>
<dbReference type="Gene3D" id="3.40.250.10">
    <property type="entry name" value="Rhodanese-like domain"/>
    <property type="match status" value="1"/>
</dbReference>
<evidence type="ECO:0000259" key="2">
    <source>
        <dbReference type="PROSITE" id="PS50011"/>
    </source>
</evidence>
<dbReference type="InterPro" id="IPR035969">
    <property type="entry name" value="Rab-GAP_TBC_sf"/>
</dbReference>
<dbReference type="InterPro" id="IPR000195">
    <property type="entry name" value="Rab-GAP-TBC_dom"/>
</dbReference>
<sequence>MAVFANDIDIKAIGNGERVPSLAYSYYVASNASTERLAETGHLALSSSSQIMGRFQSLKMLRHPHLCAYVDIHRDKQDRVFVVAEHFETSLHKPDESAPAFSNTRLLRTLAGELLLALAYLHDQDIVHGCLAPHNVLLDHNSRAKLAGYGLYYMTGQGEDVDFPIGYPNYLAPEYTLNGEHTAKGDIWSLGVMLLELSIRHSFWTTSDLGLIFDSLSTLCTRSTALDSLGHENTASLDINEKALAFLEKRETENEDEDALRLFLLACLQIDPADRPNAHQLLSSPFFAKTALADQPWIHGPVLSSDALPEQPLTPPQPNHKPANMLQSLSLAQIYHLWRLAGGDVALDAAKRNVFMSTPVIEQLPRSCSENEEIGTNKRDLAQLYVDTVYPISFKELYQRLDAQPQDQPDRFAWDTNYFTVMDEDDVNFLLNDTPGPPALDLEHTKKLDRTGDDNDSSITTMSSSSSLVDDIIFTSAPSLLSTPISSSPASIPTSVDPANGLQPTPTNSSSKRRSRTFSLSRSDSHSSSISQHSTSPTHAATATNHTLPLFLREQNVHYQYQRQALFSALLQQYPASRQEIIHHAKVDIPPLLRGKIWAAILGVRGDCQKQFDQIDKYRDFGANRQIDVDVPRCHQYHDLLASSVGHGKLRRLLKAWVAANPGLVYWQGLDSLCAPFLTLNFNDEALAFACLQRFIPRFLKNFFLSDNAPVLQEYLAIFRHLISYHDPQLSSHLETIGFLPDLYAIPWFLTLFTHVFPLDKTYHLWDKFLVGPSSLPLFAGVAILRQIRDTLLSCEFNDCIVLISDSFPKVDIEKCVQNALAMCKVTPPSVCARMSEAPTTGHGEPDESLGHPSPSLPGWTMPMPIDLKKKDLAPRMHSQDFLSTLPHSLVLDIRHDHDFVRGHLPGSMNVQPQHLKNYASIFKRMHRKYHVVIAENEEQGAEYAGQLVHQEFPRVALLQGGMLAVERIPGFSELCYCKPQKQTTAEFRGKGTDPPFVIRRCKEPNPRS</sequence>
<dbReference type="GO" id="GO:0005096">
    <property type="term" value="F:GTPase activator activity"/>
    <property type="evidence" value="ECO:0007669"/>
    <property type="project" value="TreeGrafter"/>
</dbReference>
<feature type="compositionally biased region" description="Low complexity" evidence="1">
    <location>
        <begin position="484"/>
        <end position="495"/>
    </location>
</feature>
<feature type="compositionally biased region" description="Low complexity" evidence="1">
    <location>
        <begin position="517"/>
        <end position="541"/>
    </location>
</feature>
<dbReference type="Proteomes" id="UP000242146">
    <property type="component" value="Unassembled WGS sequence"/>
</dbReference>
<dbReference type="InterPro" id="IPR036873">
    <property type="entry name" value="Rhodanese-like_dom_sf"/>
</dbReference>
<organism evidence="5 6">
    <name type="scientific">Hesseltinella vesiculosa</name>
    <dbReference type="NCBI Taxonomy" id="101127"/>
    <lineage>
        <taxon>Eukaryota</taxon>
        <taxon>Fungi</taxon>
        <taxon>Fungi incertae sedis</taxon>
        <taxon>Mucoromycota</taxon>
        <taxon>Mucoromycotina</taxon>
        <taxon>Mucoromycetes</taxon>
        <taxon>Mucorales</taxon>
        <taxon>Cunninghamellaceae</taxon>
        <taxon>Hesseltinella</taxon>
    </lineage>
</organism>
<dbReference type="PANTHER" id="PTHR47219">
    <property type="entry name" value="RAB GTPASE-ACTIVATING PROTEIN 1-LIKE"/>
    <property type="match status" value="1"/>
</dbReference>
<dbReference type="SUPFAM" id="SSF52821">
    <property type="entry name" value="Rhodanese/Cell cycle control phosphatase"/>
    <property type="match status" value="1"/>
</dbReference>
<dbReference type="SMART" id="SM00164">
    <property type="entry name" value="TBC"/>
    <property type="match status" value="1"/>
</dbReference>
<gene>
    <name evidence="5" type="ORF">DM01DRAFT_1072584</name>
</gene>
<feature type="domain" description="Rhodanese" evidence="4">
    <location>
        <begin position="885"/>
        <end position="968"/>
    </location>
</feature>
<dbReference type="Pfam" id="PF00581">
    <property type="entry name" value="Rhodanese"/>
    <property type="match status" value="1"/>
</dbReference>
<evidence type="ECO:0000259" key="4">
    <source>
        <dbReference type="PROSITE" id="PS50206"/>
    </source>
</evidence>